<evidence type="ECO:0000256" key="4">
    <source>
        <dbReference type="PIRSR" id="PIRSR006806-1"/>
    </source>
</evidence>
<dbReference type="InterPro" id="IPR024185">
    <property type="entry name" value="FTHF_cligase-like_sf"/>
</dbReference>
<dbReference type="KEGG" id="nml:Namu_4644"/>
<feature type="binding site" evidence="4">
    <location>
        <begin position="136"/>
        <end position="144"/>
    </location>
    <ligand>
        <name>ATP</name>
        <dbReference type="ChEBI" id="CHEBI:30616"/>
    </ligand>
</feature>
<dbReference type="InterPro" id="IPR037171">
    <property type="entry name" value="NagB/RpiA_transferase-like"/>
</dbReference>
<dbReference type="EC" id="6.3.3.2" evidence="5"/>
<comment type="similarity">
    <text evidence="1 5">Belongs to the 5-formyltetrahydrofolate cyclo-ligase family.</text>
</comment>
<organism evidence="6 7">
    <name type="scientific">Nakamurella multipartita (strain ATCC 700099 / DSM 44233 / CIP 104796 / JCM 9543 / NBRC 105858 / Y-104)</name>
    <name type="common">Microsphaera multipartita</name>
    <dbReference type="NCBI Taxonomy" id="479431"/>
    <lineage>
        <taxon>Bacteria</taxon>
        <taxon>Bacillati</taxon>
        <taxon>Actinomycetota</taxon>
        <taxon>Actinomycetes</taxon>
        <taxon>Nakamurellales</taxon>
        <taxon>Nakamurellaceae</taxon>
        <taxon>Nakamurella</taxon>
    </lineage>
</organism>
<dbReference type="GO" id="GO:0005524">
    <property type="term" value="F:ATP binding"/>
    <property type="evidence" value="ECO:0007669"/>
    <property type="project" value="UniProtKB-KW"/>
</dbReference>
<keyword evidence="6" id="KW-0436">Ligase</keyword>
<dbReference type="OrthoDB" id="3242798at2"/>
<dbReference type="Proteomes" id="UP000002218">
    <property type="component" value="Chromosome"/>
</dbReference>
<proteinExistence type="inferred from homology"/>
<keyword evidence="5" id="KW-0479">Metal-binding</keyword>
<dbReference type="FunCoup" id="C8X7R8">
    <property type="interactions" value="33"/>
</dbReference>
<dbReference type="PANTHER" id="PTHR23407">
    <property type="entry name" value="ATPASE INHIBITOR/5-FORMYLTETRAHYDROFOLATE CYCLO-LIGASE"/>
    <property type="match status" value="1"/>
</dbReference>
<dbReference type="SUPFAM" id="SSF100950">
    <property type="entry name" value="NagB/RpiA/CoA transferase-like"/>
    <property type="match status" value="1"/>
</dbReference>
<dbReference type="GO" id="GO:0030272">
    <property type="term" value="F:5-formyltetrahydrofolate cyclo-ligase activity"/>
    <property type="evidence" value="ECO:0007669"/>
    <property type="project" value="UniProtKB-EC"/>
</dbReference>
<dbReference type="GO" id="GO:0009396">
    <property type="term" value="P:folic acid-containing compound biosynthetic process"/>
    <property type="evidence" value="ECO:0007669"/>
    <property type="project" value="TreeGrafter"/>
</dbReference>
<evidence type="ECO:0000313" key="7">
    <source>
        <dbReference type="Proteomes" id="UP000002218"/>
    </source>
</evidence>
<dbReference type="GO" id="GO:0035999">
    <property type="term" value="P:tetrahydrofolate interconversion"/>
    <property type="evidence" value="ECO:0007669"/>
    <property type="project" value="TreeGrafter"/>
</dbReference>
<evidence type="ECO:0000313" key="6">
    <source>
        <dbReference type="EMBL" id="ACV80921.1"/>
    </source>
</evidence>
<dbReference type="NCBIfam" id="TIGR02727">
    <property type="entry name" value="MTHFS_bact"/>
    <property type="match status" value="1"/>
</dbReference>
<dbReference type="AlphaFoldDB" id="C8X7R8"/>
<keyword evidence="2 4" id="KW-0547">Nucleotide-binding</keyword>
<dbReference type="eggNOG" id="COG0212">
    <property type="taxonomic scope" value="Bacteria"/>
</dbReference>
<dbReference type="HOGENOM" id="CLU_066245_1_0_11"/>
<feature type="binding site" evidence="4">
    <location>
        <position position="56"/>
    </location>
    <ligand>
        <name>substrate</name>
    </ligand>
</feature>
<dbReference type="EMBL" id="CP001737">
    <property type="protein sequence ID" value="ACV80921.1"/>
    <property type="molecule type" value="Genomic_DNA"/>
</dbReference>
<evidence type="ECO:0000256" key="1">
    <source>
        <dbReference type="ARBA" id="ARBA00010638"/>
    </source>
</evidence>
<keyword evidence="7" id="KW-1185">Reference proteome</keyword>
<reference evidence="7" key="1">
    <citation type="submission" date="2009-09" db="EMBL/GenBank/DDBJ databases">
        <title>The complete genome of Nakamurella multipartita DSM 44233.</title>
        <authorList>
            <consortium name="US DOE Joint Genome Institute (JGI-PGF)"/>
            <person name="Lucas S."/>
            <person name="Copeland A."/>
            <person name="Lapidus A."/>
            <person name="Glavina del Rio T."/>
            <person name="Dalin E."/>
            <person name="Tice H."/>
            <person name="Bruce D."/>
            <person name="Goodwin L."/>
            <person name="Pitluck S."/>
            <person name="Kyrpides N."/>
            <person name="Mavromatis K."/>
            <person name="Ivanova N."/>
            <person name="Ovchinnikova G."/>
            <person name="Sims D."/>
            <person name="Meincke L."/>
            <person name="Brettin T."/>
            <person name="Detter J.C."/>
            <person name="Han C."/>
            <person name="Larimer F."/>
            <person name="Land M."/>
            <person name="Hauser L."/>
            <person name="Markowitz V."/>
            <person name="Cheng J.-F."/>
            <person name="Hugenholtz P."/>
            <person name="Woyke T."/>
            <person name="Wu D."/>
            <person name="Klenk H.-P."/>
            <person name="Eisen J.A."/>
        </authorList>
    </citation>
    <scope>NUCLEOTIDE SEQUENCE [LARGE SCALE GENOMIC DNA]</scope>
    <source>
        <strain evidence="7">ATCC 700099 / DSM 44233 / CIP 104796 / JCM 9543 / NBRC 105858 / Y-104</strain>
    </source>
</reference>
<name>C8X7R8_NAKMY</name>
<dbReference type="Pfam" id="PF01812">
    <property type="entry name" value="5-FTHF_cyc-lig"/>
    <property type="match status" value="1"/>
</dbReference>
<dbReference type="PANTHER" id="PTHR23407:SF1">
    <property type="entry name" value="5-FORMYLTETRAHYDROFOLATE CYCLO-LIGASE"/>
    <property type="match status" value="1"/>
</dbReference>
<accession>C8X7R8</accession>
<comment type="cofactor">
    <cofactor evidence="5">
        <name>Mg(2+)</name>
        <dbReference type="ChEBI" id="CHEBI:18420"/>
    </cofactor>
</comment>
<keyword evidence="5" id="KW-0460">Magnesium</keyword>
<protein>
    <recommendedName>
        <fullName evidence="5">5-formyltetrahydrofolate cyclo-ligase</fullName>
        <ecNumber evidence="5">6.3.3.2</ecNumber>
    </recommendedName>
</protein>
<dbReference type="RefSeq" id="WP_015749735.1">
    <property type="nucleotide sequence ID" value="NC_013235.1"/>
</dbReference>
<evidence type="ECO:0000256" key="3">
    <source>
        <dbReference type="ARBA" id="ARBA00022840"/>
    </source>
</evidence>
<evidence type="ECO:0000256" key="2">
    <source>
        <dbReference type="ARBA" id="ARBA00022741"/>
    </source>
</evidence>
<evidence type="ECO:0000256" key="5">
    <source>
        <dbReference type="RuleBase" id="RU361279"/>
    </source>
</evidence>
<dbReference type="Gene3D" id="3.40.50.10420">
    <property type="entry name" value="NagB/RpiA/CoA transferase-like"/>
    <property type="match status" value="1"/>
</dbReference>
<gene>
    <name evidence="6" type="ordered locus">Namu_4644</name>
</gene>
<dbReference type="InterPro" id="IPR002698">
    <property type="entry name" value="FTHF_cligase"/>
</dbReference>
<dbReference type="STRING" id="479431.Namu_4644"/>
<reference evidence="6 7" key="2">
    <citation type="journal article" date="2010" name="Stand. Genomic Sci.">
        <title>Complete genome sequence of Nakamurella multipartita type strain (Y-104).</title>
        <authorList>
            <person name="Tice H."/>
            <person name="Mayilraj S."/>
            <person name="Sims D."/>
            <person name="Lapidus A."/>
            <person name="Nolan M."/>
            <person name="Lucas S."/>
            <person name="Glavina Del Rio T."/>
            <person name="Copeland A."/>
            <person name="Cheng J.F."/>
            <person name="Meincke L."/>
            <person name="Bruce D."/>
            <person name="Goodwin L."/>
            <person name="Pitluck S."/>
            <person name="Ivanova N."/>
            <person name="Mavromatis K."/>
            <person name="Ovchinnikova G."/>
            <person name="Pati A."/>
            <person name="Chen A."/>
            <person name="Palaniappan K."/>
            <person name="Land M."/>
            <person name="Hauser L."/>
            <person name="Chang Y.J."/>
            <person name="Jeffries C.D."/>
            <person name="Detter J.C."/>
            <person name="Brettin T."/>
            <person name="Rohde M."/>
            <person name="Goker M."/>
            <person name="Bristow J."/>
            <person name="Eisen J.A."/>
            <person name="Markowitz V."/>
            <person name="Hugenholtz P."/>
            <person name="Kyrpides N.C."/>
            <person name="Klenk H.P."/>
            <person name="Chen F."/>
        </authorList>
    </citation>
    <scope>NUCLEOTIDE SEQUENCE [LARGE SCALE GENOMIC DNA]</scope>
    <source>
        <strain evidence="7">ATCC 700099 / DSM 44233 / CIP 104796 / JCM 9543 / NBRC 105858 / Y-104</strain>
    </source>
</reference>
<feature type="binding site" evidence="4">
    <location>
        <begin position="12"/>
        <end position="16"/>
    </location>
    <ligand>
        <name>ATP</name>
        <dbReference type="ChEBI" id="CHEBI:30616"/>
    </ligand>
</feature>
<sequence>MLAGSQNVAAAKRALRPSLLAARRARPEADRERARAAVAVHLTDDLTGAGCVAAYLPLPSEPLGRDLLRTLAARTRLLIPVVTGAAPLDWCLFTETTRPGQLGIEEPDGPRLGPQAIADADAVLVPALAVGPHGHRLGRGGGHYDRTLALRGELRGPARDRLIAVVYDDELGLDVPHDDLDRPVTAAVTPSRGLISLPH</sequence>
<dbReference type="PIRSF" id="PIRSF006806">
    <property type="entry name" value="FTHF_cligase"/>
    <property type="match status" value="1"/>
</dbReference>
<keyword evidence="3 4" id="KW-0067">ATP-binding</keyword>
<comment type="catalytic activity">
    <reaction evidence="5">
        <text>(6S)-5-formyl-5,6,7,8-tetrahydrofolate + ATP = (6R)-5,10-methenyltetrahydrofolate + ADP + phosphate</text>
        <dbReference type="Rhea" id="RHEA:10488"/>
        <dbReference type="ChEBI" id="CHEBI:30616"/>
        <dbReference type="ChEBI" id="CHEBI:43474"/>
        <dbReference type="ChEBI" id="CHEBI:57455"/>
        <dbReference type="ChEBI" id="CHEBI:57457"/>
        <dbReference type="ChEBI" id="CHEBI:456216"/>
        <dbReference type="EC" id="6.3.3.2"/>
    </reaction>
</comment>
<dbReference type="GO" id="GO:0046872">
    <property type="term" value="F:metal ion binding"/>
    <property type="evidence" value="ECO:0007669"/>
    <property type="project" value="UniProtKB-KW"/>
</dbReference>
<feature type="binding site" evidence="4">
    <location>
        <position position="61"/>
    </location>
    <ligand>
        <name>substrate</name>
    </ligand>
</feature>
<dbReference type="InParanoid" id="C8X7R8"/>